<accession>A0AAD7IBR2</accession>
<protein>
    <submittedName>
        <fullName evidence="1">Uncharacterized protein</fullName>
    </submittedName>
</protein>
<evidence type="ECO:0000313" key="1">
    <source>
        <dbReference type="EMBL" id="KAJ7739472.1"/>
    </source>
</evidence>
<reference evidence="1" key="1">
    <citation type="submission" date="2023-03" db="EMBL/GenBank/DDBJ databases">
        <title>Massive genome expansion in bonnet fungi (Mycena s.s.) driven by repeated elements and novel gene families across ecological guilds.</title>
        <authorList>
            <consortium name="Lawrence Berkeley National Laboratory"/>
            <person name="Harder C.B."/>
            <person name="Miyauchi S."/>
            <person name="Viragh M."/>
            <person name="Kuo A."/>
            <person name="Thoen E."/>
            <person name="Andreopoulos B."/>
            <person name="Lu D."/>
            <person name="Skrede I."/>
            <person name="Drula E."/>
            <person name="Henrissat B."/>
            <person name="Morin E."/>
            <person name="Kohler A."/>
            <person name="Barry K."/>
            <person name="LaButti K."/>
            <person name="Morin E."/>
            <person name="Salamov A."/>
            <person name="Lipzen A."/>
            <person name="Mereny Z."/>
            <person name="Hegedus B."/>
            <person name="Baldrian P."/>
            <person name="Stursova M."/>
            <person name="Weitz H."/>
            <person name="Taylor A."/>
            <person name="Grigoriev I.V."/>
            <person name="Nagy L.G."/>
            <person name="Martin F."/>
            <person name="Kauserud H."/>
        </authorList>
    </citation>
    <scope>NUCLEOTIDE SEQUENCE</scope>
    <source>
        <strain evidence="1">CBHHK188m</strain>
    </source>
</reference>
<organism evidence="1 2">
    <name type="scientific">Mycena maculata</name>
    <dbReference type="NCBI Taxonomy" id="230809"/>
    <lineage>
        <taxon>Eukaryota</taxon>
        <taxon>Fungi</taxon>
        <taxon>Dikarya</taxon>
        <taxon>Basidiomycota</taxon>
        <taxon>Agaricomycotina</taxon>
        <taxon>Agaricomycetes</taxon>
        <taxon>Agaricomycetidae</taxon>
        <taxon>Agaricales</taxon>
        <taxon>Marasmiineae</taxon>
        <taxon>Mycenaceae</taxon>
        <taxon>Mycena</taxon>
    </lineage>
</organism>
<proteinExistence type="predicted"/>
<dbReference type="Proteomes" id="UP001215280">
    <property type="component" value="Unassembled WGS sequence"/>
</dbReference>
<evidence type="ECO:0000313" key="2">
    <source>
        <dbReference type="Proteomes" id="UP001215280"/>
    </source>
</evidence>
<dbReference type="AlphaFoldDB" id="A0AAD7IBR2"/>
<name>A0AAD7IBR2_9AGAR</name>
<keyword evidence="2" id="KW-1185">Reference proteome</keyword>
<comment type="caution">
    <text evidence="1">The sequence shown here is derived from an EMBL/GenBank/DDBJ whole genome shotgun (WGS) entry which is preliminary data.</text>
</comment>
<dbReference type="EMBL" id="JARJLG010000132">
    <property type="protein sequence ID" value="KAJ7739472.1"/>
    <property type="molecule type" value="Genomic_DNA"/>
</dbReference>
<gene>
    <name evidence="1" type="ORF">DFH07DRAFT_778749</name>
</gene>
<sequence length="199" mass="22018">MTRHNCSIIVLYNSRVGPSFSGHTARRRWDFSADTVRTSVETPQSSHSNSPSASAVIGSSLIRPLSPQISLWISVRSIERQYCFHSVTAPFFDSVFRLGAVSTVPEYLSILRLPRNRGQCGTWTSRKSHSQYSRLLTLPAPQLFCRAAVAQSSQSACGLIGKVQPKEAKQLSWRVEASKLIQRYSSCLNKINGSISKTG</sequence>